<dbReference type="EMBL" id="HG315671">
    <property type="protein sequence ID" value="CDF80507.1"/>
    <property type="molecule type" value="Genomic_DNA"/>
</dbReference>
<proteinExistence type="predicted"/>
<feature type="non-terminal residue" evidence="1">
    <location>
        <position position="1"/>
    </location>
</feature>
<evidence type="ECO:0000313" key="2">
    <source>
        <dbReference type="Proteomes" id="UP000016160"/>
    </source>
</evidence>
<protein>
    <recommendedName>
        <fullName evidence="3">Carboxypeptidase-like regulatory domain-containing protein</fullName>
    </recommendedName>
</protein>
<dbReference type="PATRIC" id="fig|1347342.6.peg.2813"/>
<accession>T2KNR2</accession>
<dbReference type="SUPFAM" id="SSF49464">
    <property type="entry name" value="Carboxypeptidase regulatory domain-like"/>
    <property type="match status" value="1"/>
</dbReference>
<keyword evidence="2" id="KW-1185">Reference proteome</keyword>
<dbReference type="Pfam" id="PF13715">
    <property type="entry name" value="CarbopepD_reg_2"/>
    <property type="match status" value="1"/>
</dbReference>
<evidence type="ECO:0000313" key="1">
    <source>
        <dbReference type="EMBL" id="CDF80507.1"/>
    </source>
</evidence>
<evidence type="ECO:0008006" key="3">
    <source>
        <dbReference type="Google" id="ProtNLM"/>
    </source>
</evidence>
<sequence length="258" mass="29070">VLKIKVILISVICLLINTPALIAQTIPIHGKVIGADDLENIHVINKTSKIFTITNSSGEFDIHVKLNDTLVFSSIQYSNLEVIIDDLVVLNKELEVNLEEYVNALDEVVVGKILTGNLMLDVGNSTAEPEINFYDVGIPGYKGKTKTQAERRLHEATTGGGIVALNPLLNAISGRTKMLKRHIALERNDELIHKIRQRLAQDFLSEHPIDESKQMDFWYFCSDDTDFMNRCKDKSDIEILAFLNEKYVQYLANIKSDE</sequence>
<gene>
    <name evidence="1" type="ORF">BN863_27950</name>
</gene>
<dbReference type="HOGENOM" id="CLU_088900_2_1_10"/>
<organism evidence="1 2">
    <name type="scientific">Formosa agariphila (strain DSM 15362 / KCTC 12365 / LMG 23005 / KMM 3901 / M-2Alg 35-1)</name>
    <dbReference type="NCBI Taxonomy" id="1347342"/>
    <lineage>
        <taxon>Bacteria</taxon>
        <taxon>Pseudomonadati</taxon>
        <taxon>Bacteroidota</taxon>
        <taxon>Flavobacteriia</taxon>
        <taxon>Flavobacteriales</taxon>
        <taxon>Flavobacteriaceae</taxon>
        <taxon>Formosa</taxon>
    </lineage>
</organism>
<dbReference type="InterPro" id="IPR008969">
    <property type="entry name" value="CarboxyPept-like_regulatory"/>
</dbReference>
<dbReference type="STRING" id="1347342.BN863_27950"/>
<reference evidence="1 2" key="1">
    <citation type="journal article" date="2013" name="Appl. Environ. Microbiol.">
        <title>The genome of the alga-associated marine flavobacterium Formosa agariphila KMM 3901T reveals a broad potential for degradation of algal polysaccharides.</title>
        <authorList>
            <person name="Mann A.J."/>
            <person name="Hahnke R.L."/>
            <person name="Huang S."/>
            <person name="Werner J."/>
            <person name="Xing P."/>
            <person name="Barbeyron T."/>
            <person name="Huettel B."/>
            <person name="Stueber K."/>
            <person name="Reinhardt R."/>
            <person name="Harder J."/>
            <person name="Gloeckner F.O."/>
            <person name="Amann R.I."/>
            <person name="Teeling H."/>
        </authorList>
    </citation>
    <scope>NUCLEOTIDE SEQUENCE [LARGE SCALE GENOMIC DNA]</scope>
    <source>
        <strain evidence="2">DSM 15362 / KCTC 12365 / LMG 23005 / KMM 3901</strain>
    </source>
</reference>
<dbReference type="eggNOG" id="ENOG502ZKUT">
    <property type="taxonomic scope" value="Bacteria"/>
</dbReference>
<name>T2KNR2_FORAG</name>
<dbReference type="Proteomes" id="UP000016160">
    <property type="component" value="Chromosome"/>
</dbReference>
<dbReference type="AlphaFoldDB" id="T2KNR2"/>